<name>A0A7J5YTK2_DISMA</name>
<keyword evidence="4" id="KW-1185">Reference proteome</keyword>
<evidence type="ECO:0000256" key="1">
    <source>
        <dbReference type="SAM" id="SignalP"/>
    </source>
</evidence>
<dbReference type="PANTHER" id="PTHR14905:SF18">
    <property type="entry name" value="VON WILLEBRAND FACTOR A DOMAIN-CONTAINING 10, TANDEM DUPLICATE 1-RELATED"/>
    <property type="match status" value="1"/>
</dbReference>
<dbReference type="EMBL" id="JAAKFY010000009">
    <property type="protein sequence ID" value="KAF3852029.1"/>
    <property type="molecule type" value="Genomic_DNA"/>
</dbReference>
<sequence>MASRHTVVFLVAVAISLSDFIHSFQPLFSPDGNSTTHRDITLRAVLRKTAEVCRDMAASEGRDFRLTIDDSLSTDKVQRACSTTGTSTSLLSTVLFQTSIANMYFSNAKVDVVFALSEKHHFDDETFQGGRDVITAGVAAVKASVKLESFVAGRWNLGQDFYSHSNWVELGNKSPYSTLISPDQPLENLAGLSVPTCRNCTGGKCENNLLPDLLQQGLLTSGTSTSSLQQNLQ</sequence>
<dbReference type="InterPro" id="IPR056862">
    <property type="entry name" value="VWA7_N"/>
</dbReference>
<dbReference type="OrthoDB" id="301415at2759"/>
<feature type="chain" id="PRO_5029490760" description="VWA7 N-terminal domain-containing protein" evidence="1">
    <location>
        <begin position="24"/>
        <end position="233"/>
    </location>
</feature>
<evidence type="ECO:0000259" key="2">
    <source>
        <dbReference type="Pfam" id="PF25107"/>
    </source>
</evidence>
<dbReference type="AlphaFoldDB" id="A0A7J5YTK2"/>
<accession>A0A7J5YTK2</accession>
<evidence type="ECO:0000313" key="4">
    <source>
        <dbReference type="Proteomes" id="UP000518266"/>
    </source>
</evidence>
<gene>
    <name evidence="3" type="ORF">F7725_005384</name>
</gene>
<organism evidence="3 4">
    <name type="scientific">Dissostichus mawsoni</name>
    <name type="common">Antarctic cod</name>
    <dbReference type="NCBI Taxonomy" id="36200"/>
    <lineage>
        <taxon>Eukaryota</taxon>
        <taxon>Metazoa</taxon>
        <taxon>Chordata</taxon>
        <taxon>Craniata</taxon>
        <taxon>Vertebrata</taxon>
        <taxon>Euteleostomi</taxon>
        <taxon>Actinopterygii</taxon>
        <taxon>Neopterygii</taxon>
        <taxon>Teleostei</taxon>
        <taxon>Neoteleostei</taxon>
        <taxon>Acanthomorphata</taxon>
        <taxon>Eupercaria</taxon>
        <taxon>Perciformes</taxon>
        <taxon>Notothenioidei</taxon>
        <taxon>Nototheniidae</taxon>
        <taxon>Dissostichus</taxon>
    </lineage>
</organism>
<dbReference type="PANTHER" id="PTHR14905">
    <property type="entry name" value="NG37"/>
    <property type="match status" value="1"/>
</dbReference>
<dbReference type="Pfam" id="PF25107">
    <property type="entry name" value="VWA7_N"/>
    <property type="match status" value="1"/>
</dbReference>
<dbReference type="Proteomes" id="UP000518266">
    <property type="component" value="Unassembled WGS sequence"/>
</dbReference>
<comment type="caution">
    <text evidence="3">The sequence shown here is derived from an EMBL/GenBank/DDBJ whole genome shotgun (WGS) entry which is preliminary data.</text>
</comment>
<feature type="domain" description="VWA7 N-terminal" evidence="2">
    <location>
        <begin position="73"/>
        <end position="223"/>
    </location>
</feature>
<dbReference type="InterPro" id="IPR052577">
    <property type="entry name" value="VWA7"/>
</dbReference>
<feature type="signal peptide" evidence="1">
    <location>
        <begin position="1"/>
        <end position="23"/>
    </location>
</feature>
<proteinExistence type="predicted"/>
<reference evidence="3 4" key="1">
    <citation type="submission" date="2020-03" db="EMBL/GenBank/DDBJ databases">
        <title>Dissostichus mawsoni Genome sequencing and assembly.</title>
        <authorList>
            <person name="Park H."/>
        </authorList>
    </citation>
    <scope>NUCLEOTIDE SEQUENCE [LARGE SCALE GENOMIC DNA]</scope>
    <source>
        <strain evidence="3">DM0001</strain>
        <tissue evidence="3">Muscle</tissue>
    </source>
</reference>
<protein>
    <recommendedName>
        <fullName evidence="2">VWA7 N-terminal domain-containing protein</fullName>
    </recommendedName>
</protein>
<evidence type="ECO:0000313" key="3">
    <source>
        <dbReference type="EMBL" id="KAF3852029.1"/>
    </source>
</evidence>
<keyword evidence="1" id="KW-0732">Signal</keyword>